<dbReference type="SUPFAM" id="SSF52540">
    <property type="entry name" value="P-loop containing nucleoside triphosphate hydrolases"/>
    <property type="match status" value="2"/>
</dbReference>
<evidence type="ECO:0000259" key="12">
    <source>
        <dbReference type="PROSITE" id="PS51192"/>
    </source>
</evidence>
<dbReference type="InterPro" id="IPR049730">
    <property type="entry name" value="SNF2/RAD54-like_C"/>
</dbReference>
<keyword evidence="9" id="KW-0234">DNA repair</keyword>
<accession>A0A6A6WH87</accession>
<dbReference type="CDD" id="cd18793">
    <property type="entry name" value="SF2_C_SNF"/>
    <property type="match status" value="1"/>
</dbReference>
<reference evidence="14" key="1">
    <citation type="journal article" date="2020" name="Stud. Mycol.">
        <title>101 Dothideomycetes genomes: a test case for predicting lifestyles and emergence of pathogens.</title>
        <authorList>
            <person name="Haridas S."/>
            <person name="Albert R."/>
            <person name="Binder M."/>
            <person name="Bloem J."/>
            <person name="Labutti K."/>
            <person name="Salamov A."/>
            <person name="Andreopoulos B."/>
            <person name="Baker S."/>
            <person name="Barry K."/>
            <person name="Bills G."/>
            <person name="Bluhm B."/>
            <person name="Cannon C."/>
            <person name="Castanera R."/>
            <person name="Culley D."/>
            <person name="Daum C."/>
            <person name="Ezra D."/>
            <person name="Gonzalez J."/>
            <person name="Henrissat B."/>
            <person name="Kuo A."/>
            <person name="Liang C."/>
            <person name="Lipzen A."/>
            <person name="Lutzoni F."/>
            <person name="Magnuson J."/>
            <person name="Mondo S."/>
            <person name="Nolan M."/>
            <person name="Ohm R."/>
            <person name="Pangilinan J."/>
            <person name="Park H.-J."/>
            <person name="Ramirez L."/>
            <person name="Alfaro M."/>
            <person name="Sun H."/>
            <person name="Tritt A."/>
            <person name="Yoshinaga Y."/>
            <person name="Zwiers L.-H."/>
            <person name="Turgeon B."/>
            <person name="Goodwin S."/>
            <person name="Spatafora J."/>
            <person name="Crous P."/>
            <person name="Grigoriev I."/>
        </authorList>
    </citation>
    <scope>NUCLEOTIDE SEQUENCE</scope>
    <source>
        <strain evidence="14">CBS 121739</strain>
    </source>
</reference>
<dbReference type="Pfam" id="PF25875">
    <property type="entry name" value="WHD_Rad26_CSB"/>
    <property type="match status" value="1"/>
</dbReference>
<dbReference type="InterPro" id="IPR050496">
    <property type="entry name" value="SNF2_RAD54_helicase_repair"/>
</dbReference>
<dbReference type="GeneID" id="54490353"/>
<feature type="region of interest" description="Disordered" evidence="11">
    <location>
        <begin position="859"/>
        <end position="886"/>
    </location>
</feature>
<dbReference type="PROSITE" id="PS51194">
    <property type="entry name" value="HELICASE_CTER"/>
    <property type="match status" value="1"/>
</dbReference>
<evidence type="ECO:0000313" key="15">
    <source>
        <dbReference type="Proteomes" id="UP000799437"/>
    </source>
</evidence>
<evidence type="ECO:0000256" key="2">
    <source>
        <dbReference type="ARBA" id="ARBA00007025"/>
    </source>
</evidence>
<evidence type="ECO:0000256" key="3">
    <source>
        <dbReference type="ARBA" id="ARBA00022741"/>
    </source>
</evidence>
<dbReference type="EMBL" id="ML996567">
    <property type="protein sequence ID" value="KAF2761444.1"/>
    <property type="molecule type" value="Genomic_DNA"/>
</dbReference>
<keyword evidence="7" id="KW-0067">ATP-binding</keyword>
<feature type="region of interest" description="Disordered" evidence="11">
    <location>
        <begin position="995"/>
        <end position="1067"/>
    </location>
</feature>
<dbReference type="InterPro" id="IPR058951">
    <property type="entry name" value="WHD_Rad26_CSB-like"/>
</dbReference>
<feature type="domain" description="Helicase ATP-binding" evidence="12">
    <location>
        <begin position="338"/>
        <end position="533"/>
    </location>
</feature>
<keyword evidence="15" id="KW-1185">Reference proteome</keyword>
<keyword evidence="6" id="KW-0347">Helicase</keyword>
<comment type="subcellular location">
    <subcellularLocation>
        <location evidence="1">Nucleus</location>
    </subcellularLocation>
</comment>
<dbReference type="Pfam" id="PF00271">
    <property type="entry name" value="Helicase_C"/>
    <property type="match status" value="1"/>
</dbReference>
<dbReference type="PANTHER" id="PTHR45629">
    <property type="entry name" value="SNF2/RAD54 FAMILY MEMBER"/>
    <property type="match status" value="1"/>
</dbReference>
<dbReference type="SMART" id="SM00490">
    <property type="entry name" value="HELICc"/>
    <property type="match status" value="1"/>
</dbReference>
<evidence type="ECO:0000256" key="1">
    <source>
        <dbReference type="ARBA" id="ARBA00004123"/>
    </source>
</evidence>
<dbReference type="PROSITE" id="PS51192">
    <property type="entry name" value="HELICASE_ATP_BIND_1"/>
    <property type="match status" value="1"/>
</dbReference>
<evidence type="ECO:0000256" key="7">
    <source>
        <dbReference type="ARBA" id="ARBA00022840"/>
    </source>
</evidence>
<dbReference type="GO" id="GO:0005524">
    <property type="term" value="F:ATP binding"/>
    <property type="evidence" value="ECO:0007669"/>
    <property type="project" value="InterPro"/>
</dbReference>
<feature type="region of interest" description="Disordered" evidence="11">
    <location>
        <begin position="900"/>
        <end position="921"/>
    </location>
</feature>
<dbReference type="GO" id="GO:0008094">
    <property type="term" value="F:ATP-dependent activity, acting on DNA"/>
    <property type="evidence" value="ECO:0007669"/>
    <property type="project" value="TreeGrafter"/>
</dbReference>
<keyword evidence="5" id="KW-0378">Hydrolase</keyword>
<evidence type="ECO:0000259" key="13">
    <source>
        <dbReference type="PROSITE" id="PS51194"/>
    </source>
</evidence>
<evidence type="ECO:0000256" key="6">
    <source>
        <dbReference type="ARBA" id="ARBA00022806"/>
    </source>
</evidence>
<dbReference type="InterPro" id="IPR014001">
    <property type="entry name" value="Helicase_ATP-bd"/>
</dbReference>
<evidence type="ECO:0000313" key="14">
    <source>
        <dbReference type="EMBL" id="KAF2761444.1"/>
    </source>
</evidence>
<feature type="domain" description="Helicase C-terminal" evidence="13">
    <location>
        <begin position="671"/>
        <end position="832"/>
    </location>
</feature>
<dbReference type="PANTHER" id="PTHR45629:SF7">
    <property type="entry name" value="DNA EXCISION REPAIR PROTEIN ERCC-6-RELATED"/>
    <property type="match status" value="1"/>
</dbReference>
<dbReference type="Proteomes" id="UP000799437">
    <property type="component" value="Unassembled WGS sequence"/>
</dbReference>
<feature type="compositionally biased region" description="Acidic residues" evidence="11">
    <location>
        <begin position="201"/>
        <end position="223"/>
    </location>
</feature>
<dbReference type="CDD" id="cd18000">
    <property type="entry name" value="DEXHc_ERCC6"/>
    <property type="match status" value="1"/>
</dbReference>
<feature type="compositionally biased region" description="Polar residues" evidence="11">
    <location>
        <begin position="903"/>
        <end position="917"/>
    </location>
</feature>
<dbReference type="GO" id="GO:0006283">
    <property type="term" value="P:transcription-coupled nucleotide-excision repair"/>
    <property type="evidence" value="ECO:0007669"/>
    <property type="project" value="TreeGrafter"/>
</dbReference>
<dbReference type="RefSeq" id="XP_033603895.1">
    <property type="nucleotide sequence ID" value="XM_033749299.1"/>
</dbReference>
<dbReference type="OrthoDB" id="413460at2759"/>
<dbReference type="CDD" id="cd22254">
    <property type="entry name" value="CSB_WHD"/>
    <property type="match status" value="1"/>
</dbReference>
<evidence type="ECO:0000256" key="4">
    <source>
        <dbReference type="ARBA" id="ARBA00022763"/>
    </source>
</evidence>
<evidence type="ECO:0000256" key="9">
    <source>
        <dbReference type="ARBA" id="ARBA00023204"/>
    </source>
</evidence>
<feature type="region of interest" description="Disordered" evidence="11">
    <location>
        <begin position="20"/>
        <end position="49"/>
    </location>
</feature>
<evidence type="ECO:0000256" key="11">
    <source>
        <dbReference type="SAM" id="MobiDB-lite"/>
    </source>
</evidence>
<feature type="region of interest" description="Disordered" evidence="11">
    <location>
        <begin position="192"/>
        <end position="237"/>
    </location>
</feature>
<evidence type="ECO:0000256" key="10">
    <source>
        <dbReference type="ARBA" id="ARBA00023242"/>
    </source>
</evidence>
<dbReference type="InterPro" id="IPR001650">
    <property type="entry name" value="Helicase_C-like"/>
</dbReference>
<keyword evidence="4" id="KW-0227">DNA damage</keyword>
<sequence length="1143" mass="128983">MSEEIPNVLLETAVRDQDDLERDIGRQADQMLTEQADERDKKRLEKTQLEKSRLTARTRQLRARLGQPANSNIKNKIRSDIADLEVKLDHADKELAQIQTRIEDRHRESIDVPEQDAGHSGPLPNESRREFLIRTGKITPFSKIAQIPKVSASLTDVMLDAEANDDEDVLVNETEVEAAIAPVSHRNLLRPGFRDEKDENVGEEEDFIPGDDSEAEDDSDEYIEVPGSHKRKPASKRHTKLDEVEDLAGVDDGNERLYQNRLQKWATARRAARKKARCELTSQEDGQEDIGEELNVEDEWHNPHPTRPDADLGGGYRVPGDIYPSLFDYQKTGVQWLSELYSQQVGGIVGDEMGLGKTIQIISFVAGLHYSKKLTKPVIIVAPATVMKQWVNEFHQWWPALRVSILHTSGSGMMDVKRESQIERDLEDDRYRGSTKRLTKAQKAAKKIVDRVVNEGHVLVTTYTGLLTYAELLVPVNWEYAVLDEGHKIRNPETTVAYHCKTLQTHNRIILSGTPMQNNLTELWSLFDFVFPMRLGTLPSFRLQFEHPIKQGGYANASNLQVETAMKCAETLKETISPYLLQRFKVDVAADLPKKSERVLFCKLTKIQRDAYEFFLKSEDMKSILSGRRQALYGVDILRKISNHPDLVDHKKLPQKVGYDYGSGVKSGKMQVVKALLEMWKKNGHKTLLFSQQRIMLDILQKFVRKMDGVNFLRMDGTTDIKDRQRMVDQFNTDPDLHVFLLTTKVGGLGVNLTGADRVIIFDPDWNPSTDVQARERAWRLGQKREVEIYRLMTAGTIEEKIYHRQIFKQFLTNKILRDPKQRQTFQLRDLHDLFTLGDEQPEGQTETSTLFQGTEVRFKDKQEANNDGAPIEDVKPGSQLETGPSNVDKIFAVARHEDYRTGESSATTPESSSNVTEAELKPVSDVKDQRLLSTIFSRSGVHSALEHDAIIESGAGNRRKKVKADPEVIAKEAKRIAAEAAEELRRAGEVARTVPIGTPTWTGTFGDGGRPPDPRGRGRGRGGIGSGLGSSSILSNLSARNPTQAGPSQSGLTRNGTGMRDESKPRGRAFIKMIRDYIMTHGGSVYTQNLIDHFGRYCTTESETAEFKEMLRQIATLQRGSRGRGRWILKDEYKGTARVGTS</sequence>
<dbReference type="GO" id="GO:0005634">
    <property type="term" value="C:nucleus"/>
    <property type="evidence" value="ECO:0007669"/>
    <property type="project" value="TreeGrafter"/>
</dbReference>
<dbReference type="AlphaFoldDB" id="A0A6A6WH87"/>
<dbReference type="InterPro" id="IPR027417">
    <property type="entry name" value="P-loop_NTPase"/>
</dbReference>
<feature type="compositionally biased region" description="Basic residues" evidence="11">
    <location>
        <begin position="228"/>
        <end position="237"/>
    </location>
</feature>
<feature type="compositionally biased region" description="Polar residues" evidence="11">
    <location>
        <begin position="1037"/>
        <end position="1057"/>
    </location>
</feature>
<keyword evidence="3" id="KW-0547">Nucleotide-binding</keyword>
<keyword evidence="8" id="KW-0238">DNA-binding</keyword>
<organism evidence="14 15">
    <name type="scientific">Pseudovirgaria hyperparasitica</name>
    <dbReference type="NCBI Taxonomy" id="470096"/>
    <lineage>
        <taxon>Eukaryota</taxon>
        <taxon>Fungi</taxon>
        <taxon>Dikarya</taxon>
        <taxon>Ascomycota</taxon>
        <taxon>Pezizomycotina</taxon>
        <taxon>Dothideomycetes</taxon>
        <taxon>Dothideomycetes incertae sedis</taxon>
        <taxon>Acrospermales</taxon>
        <taxon>Acrospermaceae</taxon>
        <taxon>Pseudovirgaria</taxon>
    </lineage>
</organism>
<keyword evidence="10" id="KW-0539">Nucleus</keyword>
<proteinExistence type="inferred from homology"/>
<evidence type="ECO:0000256" key="8">
    <source>
        <dbReference type="ARBA" id="ARBA00023125"/>
    </source>
</evidence>
<feature type="compositionally biased region" description="Basic and acidic residues" evidence="11">
    <location>
        <begin position="36"/>
        <end position="49"/>
    </location>
</feature>
<dbReference type="InterPro" id="IPR000330">
    <property type="entry name" value="SNF2_N"/>
</dbReference>
<dbReference type="SMART" id="SM00487">
    <property type="entry name" value="DEXDc"/>
    <property type="match status" value="1"/>
</dbReference>
<name>A0A6A6WH87_9PEZI</name>
<evidence type="ECO:0000256" key="5">
    <source>
        <dbReference type="ARBA" id="ARBA00022801"/>
    </source>
</evidence>
<dbReference type="FunFam" id="3.40.50.10810:FF:000039">
    <property type="entry name" value="DNA repair protein Rhp26/Rad26"/>
    <property type="match status" value="1"/>
</dbReference>
<protein>
    <recommendedName>
        <fullName evidence="16">DNA repair and recombination protein RAD26</fullName>
    </recommendedName>
</protein>
<dbReference type="InterPro" id="IPR038718">
    <property type="entry name" value="SNF2-like_sf"/>
</dbReference>
<dbReference type="Gene3D" id="3.40.50.10810">
    <property type="entry name" value="Tandem AAA-ATPase domain"/>
    <property type="match status" value="1"/>
</dbReference>
<comment type="similarity">
    <text evidence="2">Belongs to the SNF2/RAD54 helicase family.</text>
</comment>
<dbReference type="Pfam" id="PF00176">
    <property type="entry name" value="SNF2-rel_dom"/>
    <property type="match status" value="1"/>
</dbReference>
<gene>
    <name evidence="14" type="ORF">EJ05DRAFT_536218</name>
</gene>
<evidence type="ECO:0008006" key="16">
    <source>
        <dbReference type="Google" id="ProtNLM"/>
    </source>
</evidence>
<dbReference type="Gene3D" id="3.40.50.300">
    <property type="entry name" value="P-loop containing nucleotide triphosphate hydrolases"/>
    <property type="match status" value="1"/>
</dbReference>
<dbReference type="GO" id="GO:0016787">
    <property type="term" value="F:hydrolase activity"/>
    <property type="evidence" value="ECO:0007669"/>
    <property type="project" value="UniProtKB-KW"/>
</dbReference>